<dbReference type="RefSeq" id="XP_060297643.1">
    <property type="nucleotide sequence ID" value="XM_060441515.1"/>
</dbReference>
<accession>A0AA40ATH8</accession>
<keyword evidence="3" id="KW-1185">Reference proteome</keyword>
<feature type="region of interest" description="Disordered" evidence="1">
    <location>
        <begin position="87"/>
        <end position="112"/>
    </location>
</feature>
<protein>
    <submittedName>
        <fullName evidence="2">Uncharacterized protein</fullName>
    </submittedName>
</protein>
<evidence type="ECO:0000256" key="1">
    <source>
        <dbReference type="SAM" id="MobiDB-lite"/>
    </source>
</evidence>
<sequence length="133" mass="15259">MPSTYLLPAPIIVIFSCFKSGWPPKNGVRFEIWKRQAAWVRKWQNAKCRREAVSWRRSSWAKGEGAGRRWLATDPFWIGLKPHGTWAPPRPSWGTPGTPGTNPCSPARPEWTTSIFNESPAWRGRSKWIGEKK</sequence>
<evidence type="ECO:0000313" key="3">
    <source>
        <dbReference type="Proteomes" id="UP001172101"/>
    </source>
</evidence>
<evidence type="ECO:0000313" key="2">
    <source>
        <dbReference type="EMBL" id="KAK0721719.1"/>
    </source>
</evidence>
<comment type="caution">
    <text evidence="2">The sequence shown here is derived from an EMBL/GenBank/DDBJ whole genome shotgun (WGS) entry which is preliminary data.</text>
</comment>
<dbReference type="GeneID" id="85324785"/>
<name>A0AA40ATH8_9PEZI</name>
<dbReference type="Proteomes" id="UP001172101">
    <property type="component" value="Unassembled WGS sequence"/>
</dbReference>
<dbReference type="EMBL" id="JAUIRO010000003">
    <property type="protein sequence ID" value="KAK0721719.1"/>
    <property type="molecule type" value="Genomic_DNA"/>
</dbReference>
<dbReference type="AlphaFoldDB" id="A0AA40ATH8"/>
<organism evidence="2 3">
    <name type="scientific">Lasiosphaeria miniovina</name>
    <dbReference type="NCBI Taxonomy" id="1954250"/>
    <lineage>
        <taxon>Eukaryota</taxon>
        <taxon>Fungi</taxon>
        <taxon>Dikarya</taxon>
        <taxon>Ascomycota</taxon>
        <taxon>Pezizomycotina</taxon>
        <taxon>Sordariomycetes</taxon>
        <taxon>Sordariomycetidae</taxon>
        <taxon>Sordariales</taxon>
        <taxon>Lasiosphaeriaceae</taxon>
        <taxon>Lasiosphaeria</taxon>
    </lineage>
</organism>
<gene>
    <name evidence="2" type="ORF">B0T26DRAFT_700112</name>
</gene>
<proteinExistence type="predicted"/>
<reference evidence="2" key="1">
    <citation type="submission" date="2023-06" db="EMBL/GenBank/DDBJ databases">
        <title>Genome-scale phylogeny and comparative genomics of the fungal order Sordariales.</title>
        <authorList>
            <consortium name="Lawrence Berkeley National Laboratory"/>
            <person name="Hensen N."/>
            <person name="Bonometti L."/>
            <person name="Westerberg I."/>
            <person name="Brannstrom I.O."/>
            <person name="Guillou S."/>
            <person name="Cros-Aarteil S."/>
            <person name="Calhoun S."/>
            <person name="Haridas S."/>
            <person name="Kuo A."/>
            <person name="Mondo S."/>
            <person name="Pangilinan J."/>
            <person name="Riley R."/>
            <person name="LaButti K."/>
            <person name="Andreopoulos B."/>
            <person name="Lipzen A."/>
            <person name="Chen C."/>
            <person name="Yanf M."/>
            <person name="Daum C."/>
            <person name="Ng V."/>
            <person name="Clum A."/>
            <person name="Steindorff A."/>
            <person name="Ohm R."/>
            <person name="Martin F."/>
            <person name="Silar P."/>
            <person name="Natvig D."/>
            <person name="Lalanne C."/>
            <person name="Gautier V."/>
            <person name="Ament-velasquez S.L."/>
            <person name="Kruys A."/>
            <person name="Hutchinson M.I."/>
            <person name="Powell A.J."/>
            <person name="Barry K."/>
            <person name="Miller A.N."/>
            <person name="Grigoriev I.V."/>
            <person name="Debuchy R."/>
            <person name="Gladieux P."/>
            <person name="Thoren M.H."/>
            <person name="Johannesson H."/>
        </authorList>
    </citation>
    <scope>NUCLEOTIDE SEQUENCE</scope>
    <source>
        <strain evidence="2">SMH2392-1A</strain>
    </source>
</reference>